<keyword evidence="1" id="KW-0732">Signal</keyword>
<feature type="chain" id="PRO_5019721811" evidence="1">
    <location>
        <begin position="29"/>
        <end position="155"/>
    </location>
</feature>
<protein>
    <submittedName>
        <fullName evidence="2">Uncharacterized protein</fullName>
    </submittedName>
</protein>
<dbReference type="EMBL" id="RBZU01000001">
    <property type="protein sequence ID" value="RKP59188.1"/>
    <property type="molecule type" value="Genomic_DNA"/>
</dbReference>
<evidence type="ECO:0000256" key="1">
    <source>
        <dbReference type="SAM" id="SignalP"/>
    </source>
</evidence>
<dbReference type="Proteomes" id="UP000270342">
    <property type="component" value="Unassembled WGS sequence"/>
</dbReference>
<gene>
    <name evidence="2" type="ORF">D7S86_04640</name>
</gene>
<sequence>MNASLAPRVVGALVIGAMVTAPVISAFADEPGDLIIERSVTPRIAYRPVPVQDDPVKVRVTTFPSSTVDPLMEGLASDIDLGNARGSSGVQSNGVDGALGAATAALGIGSGAQQRGGLPAGIGGQGGGVAGVGATVSQTITGALAPVISGMGSLK</sequence>
<organism evidence="2 3">
    <name type="scientific">Pararobbsia silviterrae</name>
    <dbReference type="NCBI Taxonomy" id="1792498"/>
    <lineage>
        <taxon>Bacteria</taxon>
        <taxon>Pseudomonadati</taxon>
        <taxon>Pseudomonadota</taxon>
        <taxon>Betaproteobacteria</taxon>
        <taxon>Burkholderiales</taxon>
        <taxon>Burkholderiaceae</taxon>
        <taxon>Pararobbsia</taxon>
    </lineage>
</organism>
<evidence type="ECO:0000313" key="2">
    <source>
        <dbReference type="EMBL" id="RKP59188.1"/>
    </source>
</evidence>
<evidence type="ECO:0000313" key="3">
    <source>
        <dbReference type="Proteomes" id="UP000270342"/>
    </source>
</evidence>
<dbReference type="RefSeq" id="WP_121083833.1">
    <property type="nucleotide sequence ID" value="NZ_RBZU01000001.1"/>
</dbReference>
<accession>A0A494YEP3</accession>
<dbReference type="OrthoDB" id="9100059at2"/>
<keyword evidence="3" id="KW-1185">Reference proteome</keyword>
<feature type="signal peptide" evidence="1">
    <location>
        <begin position="1"/>
        <end position="28"/>
    </location>
</feature>
<reference evidence="2 3" key="1">
    <citation type="submission" date="2018-10" db="EMBL/GenBank/DDBJ databases">
        <title>Robbsia sp. DHC34, isolated from soil.</title>
        <authorList>
            <person name="Gao Z.-H."/>
            <person name="Qiu L.-H."/>
        </authorList>
    </citation>
    <scope>NUCLEOTIDE SEQUENCE [LARGE SCALE GENOMIC DNA]</scope>
    <source>
        <strain evidence="2 3">DHC34</strain>
    </source>
</reference>
<name>A0A494YEP3_9BURK</name>
<dbReference type="AlphaFoldDB" id="A0A494YEP3"/>
<proteinExistence type="predicted"/>
<comment type="caution">
    <text evidence="2">The sequence shown here is derived from an EMBL/GenBank/DDBJ whole genome shotgun (WGS) entry which is preliminary data.</text>
</comment>